<feature type="transmembrane region" description="Helical" evidence="1">
    <location>
        <begin position="177"/>
        <end position="197"/>
    </location>
</feature>
<evidence type="ECO:0000256" key="1">
    <source>
        <dbReference type="SAM" id="Phobius"/>
    </source>
</evidence>
<feature type="transmembrane region" description="Helical" evidence="1">
    <location>
        <begin position="203"/>
        <end position="227"/>
    </location>
</feature>
<reference evidence="2 3" key="1">
    <citation type="submission" date="2020-03" db="EMBL/GenBank/DDBJ databases">
        <title>Whole genome shotgun sequence of Phytohabitans flavus NBRC 107702.</title>
        <authorList>
            <person name="Komaki H."/>
            <person name="Tamura T."/>
        </authorList>
    </citation>
    <scope>NUCLEOTIDE SEQUENCE [LARGE SCALE GENOMIC DNA]</scope>
    <source>
        <strain evidence="2 3">NBRC 107702</strain>
    </source>
</reference>
<evidence type="ECO:0000313" key="3">
    <source>
        <dbReference type="Proteomes" id="UP000502508"/>
    </source>
</evidence>
<gene>
    <name evidence="2" type="ORF">Pflav_048400</name>
</gene>
<dbReference type="EMBL" id="AP022870">
    <property type="protein sequence ID" value="BCB78430.1"/>
    <property type="molecule type" value="Genomic_DNA"/>
</dbReference>
<keyword evidence="1" id="KW-1133">Transmembrane helix</keyword>
<dbReference type="AlphaFoldDB" id="A0A6F8XX92"/>
<dbReference type="Proteomes" id="UP000502508">
    <property type="component" value="Chromosome"/>
</dbReference>
<sequence>MAALSLISSCWVLLSIIELALTGTVRDRDGNSDWLAFGERLALAVVGALFLATALSWQRRGAGVCARCGSAHSARSSARWYPTPSAAPPRVRRIAYAGCGVFGPYLFLHALGAAGVAGIEPNGFRPTWQAVAGGVIGIGLAVFLLLGLVQTWGMVFPRWTLWLSGRRVPRFLPLAPVWLIAPTLALYGTGSLVYAFFTEYGVLSLGGAASVAFAGYGWALAIAAVSYQVRTRPSCVRLADPAPTA</sequence>
<feature type="transmembrane region" description="Helical" evidence="1">
    <location>
        <begin position="41"/>
        <end position="57"/>
    </location>
</feature>
<keyword evidence="1" id="KW-0472">Membrane</keyword>
<feature type="transmembrane region" description="Helical" evidence="1">
    <location>
        <begin position="94"/>
        <end position="119"/>
    </location>
</feature>
<keyword evidence="1" id="KW-0812">Transmembrane</keyword>
<evidence type="ECO:0000313" key="2">
    <source>
        <dbReference type="EMBL" id="BCB78430.1"/>
    </source>
</evidence>
<accession>A0A6F8XX92</accession>
<proteinExistence type="predicted"/>
<keyword evidence="3" id="KW-1185">Reference proteome</keyword>
<feature type="transmembrane region" description="Helical" evidence="1">
    <location>
        <begin position="131"/>
        <end position="156"/>
    </location>
</feature>
<protein>
    <submittedName>
        <fullName evidence="2">Uncharacterized protein</fullName>
    </submittedName>
</protein>
<organism evidence="2 3">
    <name type="scientific">Phytohabitans flavus</name>
    <dbReference type="NCBI Taxonomy" id="1076124"/>
    <lineage>
        <taxon>Bacteria</taxon>
        <taxon>Bacillati</taxon>
        <taxon>Actinomycetota</taxon>
        <taxon>Actinomycetes</taxon>
        <taxon>Micromonosporales</taxon>
        <taxon>Micromonosporaceae</taxon>
    </lineage>
</organism>
<name>A0A6F8XX92_9ACTN</name>
<reference evidence="2 3" key="2">
    <citation type="submission" date="2020-03" db="EMBL/GenBank/DDBJ databases">
        <authorList>
            <person name="Ichikawa N."/>
            <person name="Kimura A."/>
            <person name="Kitahashi Y."/>
            <person name="Uohara A."/>
        </authorList>
    </citation>
    <scope>NUCLEOTIDE SEQUENCE [LARGE SCALE GENOMIC DNA]</scope>
    <source>
        <strain evidence="2 3">NBRC 107702</strain>
    </source>
</reference>
<dbReference type="KEGG" id="pfla:Pflav_048400"/>